<feature type="domain" description="HTH gntR-type" evidence="4">
    <location>
        <begin position="10"/>
        <end position="78"/>
    </location>
</feature>
<reference evidence="5 6" key="1">
    <citation type="submission" date="2021-06" db="EMBL/GenBank/DDBJ databases">
        <authorList>
            <person name="Sun Q."/>
            <person name="Li D."/>
        </authorList>
    </citation>
    <scope>NUCLEOTIDE SEQUENCE [LARGE SCALE GENOMIC DNA]</scope>
    <source>
        <strain evidence="5 6">MSJ-4</strain>
    </source>
</reference>
<sequence length="226" mass="26309">MNEKRKMIPHKLVDQVIHQLQKDISLGYYIPGQKIPTEPELMELFGVGRSTLREAIKVLSSSGLLEVRQGEGTFVCKEYVISEPLDQRLRRASLLEIYEVRRMLELQIAELAAMNRTEKDLLEMKSSLDKRRSAEKTNDINAYVEHDWEFHNAMASATQNSVLKDLYITFSQTMKDSLKEVISDFESVKRQIQYHDQVYKAIERQDTSAARNYTNDYLDITMKQLL</sequence>
<evidence type="ECO:0000256" key="1">
    <source>
        <dbReference type="ARBA" id="ARBA00023015"/>
    </source>
</evidence>
<dbReference type="PANTHER" id="PTHR43537:SF47">
    <property type="entry name" value="REGULATORY PROTEIN GNTR HTH"/>
    <property type="match status" value="1"/>
</dbReference>
<keyword evidence="1" id="KW-0805">Transcription regulation</keyword>
<organism evidence="5 6">
    <name type="scientific">Clostridium simiarum</name>
    <dbReference type="NCBI Taxonomy" id="2841506"/>
    <lineage>
        <taxon>Bacteria</taxon>
        <taxon>Bacillati</taxon>
        <taxon>Bacillota</taxon>
        <taxon>Clostridia</taxon>
        <taxon>Eubacteriales</taxon>
        <taxon>Clostridiaceae</taxon>
        <taxon>Clostridium</taxon>
    </lineage>
</organism>
<keyword evidence="2" id="KW-0238">DNA-binding</keyword>
<evidence type="ECO:0000259" key="4">
    <source>
        <dbReference type="PROSITE" id="PS50949"/>
    </source>
</evidence>
<evidence type="ECO:0000313" key="6">
    <source>
        <dbReference type="Proteomes" id="UP000736583"/>
    </source>
</evidence>
<evidence type="ECO:0000256" key="3">
    <source>
        <dbReference type="ARBA" id="ARBA00023163"/>
    </source>
</evidence>
<keyword evidence="6" id="KW-1185">Reference proteome</keyword>
<dbReference type="PANTHER" id="PTHR43537">
    <property type="entry name" value="TRANSCRIPTIONAL REGULATOR, GNTR FAMILY"/>
    <property type="match status" value="1"/>
</dbReference>
<dbReference type="RefSeq" id="WP_216456587.1">
    <property type="nucleotide sequence ID" value="NZ_JAHLQL010000001.1"/>
</dbReference>
<evidence type="ECO:0000313" key="5">
    <source>
        <dbReference type="EMBL" id="MBU5591652.1"/>
    </source>
</evidence>
<dbReference type="EMBL" id="JAHLQL010000001">
    <property type="protein sequence ID" value="MBU5591652.1"/>
    <property type="molecule type" value="Genomic_DNA"/>
</dbReference>
<gene>
    <name evidence="5" type="ORF">KQI89_07725</name>
</gene>
<keyword evidence="3" id="KW-0804">Transcription</keyword>
<dbReference type="PROSITE" id="PS50949">
    <property type="entry name" value="HTH_GNTR"/>
    <property type="match status" value="1"/>
</dbReference>
<dbReference type="CDD" id="cd07377">
    <property type="entry name" value="WHTH_GntR"/>
    <property type="match status" value="1"/>
</dbReference>
<dbReference type="Proteomes" id="UP000736583">
    <property type="component" value="Unassembled WGS sequence"/>
</dbReference>
<dbReference type="SMART" id="SM00895">
    <property type="entry name" value="FCD"/>
    <property type="match status" value="1"/>
</dbReference>
<evidence type="ECO:0000256" key="2">
    <source>
        <dbReference type="ARBA" id="ARBA00023125"/>
    </source>
</evidence>
<dbReference type="InterPro" id="IPR000524">
    <property type="entry name" value="Tscrpt_reg_HTH_GntR"/>
</dbReference>
<dbReference type="SMART" id="SM00345">
    <property type="entry name" value="HTH_GNTR"/>
    <property type="match status" value="1"/>
</dbReference>
<protein>
    <submittedName>
        <fullName evidence="5">FadR family transcriptional regulator</fullName>
    </submittedName>
</protein>
<proteinExistence type="predicted"/>
<comment type="caution">
    <text evidence="5">The sequence shown here is derived from an EMBL/GenBank/DDBJ whole genome shotgun (WGS) entry which is preliminary data.</text>
</comment>
<dbReference type="Pfam" id="PF07729">
    <property type="entry name" value="FCD"/>
    <property type="match status" value="1"/>
</dbReference>
<name>A0ABS6F283_9CLOT</name>
<accession>A0ABS6F283</accession>
<dbReference type="InterPro" id="IPR011711">
    <property type="entry name" value="GntR_C"/>
</dbReference>
<dbReference type="Pfam" id="PF00392">
    <property type="entry name" value="GntR"/>
    <property type="match status" value="1"/>
</dbReference>